<evidence type="ECO:0000313" key="1">
    <source>
        <dbReference type="EMBL" id="SDW11485.1"/>
    </source>
</evidence>
<dbReference type="EMBL" id="FNNG01000001">
    <property type="protein sequence ID" value="SDW11485.1"/>
    <property type="molecule type" value="Genomic_DNA"/>
</dbReference>
<proteinExistence type="predicted"/>
<dbReference type="RefSeq" id="WP_093750019.1">
    <property type="nucleotide sequence ID" value="NZ_BSYN01000001.1"/>
</dbReference>
<keyword evidence="2" id="KW-1185">Reference proteome</keyword>
<dbReference type="Proteomes" id="UP000198828">
    <property type="component" value="Unassembled WGS sequence"/>
</dbReference>
<sequence>MVLITSVLSIQTTTGKKINTALEEKNMEMAKDQDRIDILLSQTGETLITIKQFSHNLIVNLRTIGGISKEIANASNEVANSIETQAHSITKINQSMIKSNNEIMSVSKAAIKMPQLSKKPSILLKMENNK</sequence>
<accession>A0A1H2QWI9</accession>
<reference evidence="1 2" key="1">
    <citation type="submission" date="2016-10" db="EMBL/GenBank/DDBJ databases">
        <authorList>
            <person name="de Groot N.N."/>
        </authorList>
    </citation>
    <scope>NUCLEOTIDE SEQUENCE [LARGE SCALE GENOMIC DNA]</scope>
    <source>
        <strain evidence="1 2">DSM 23310</strain>
    </source>
</reference>
<dbReference type="AlphaFoldDB" id="A0A1H2QWI9"/>
<protein>
    <submittedName>
        <fullName evidence="1">Methyl-accepting chemotaxis protein</fullName>
    </submittedName>
</protein>
<organism evidence="1 2">
    <name type="scientific">Tepidimicrobium xylanilyticum</name>
    <dbReference type="NCBI Taxonomy" id="1123352"/>
    <lineage>
        <taxon>Bacteria</taxon>
        <taxon>Bacillati</taxon>
        <taxon>Bacillota</taxon>
        <taxon>Tissierellia</taxon>
        <taxon>Tissierellales</taxon>
        <taxon>Tepidimicrobiaceae</taxon>
        <taxon>Tepidimicrobium</taxon>
    </lineage>
</organism>
<dbReference type="OrthoDB" id="9814363at2"/>
<gene>
    <name evidence="1" type="ORF">SAMN05660923_00238</name>
</gene>
<evidence type="ECO:0000313" key="2">
    <source>
        <dbReference type="Proteomes" id="UP000198828"/>
    </source>
</evidence>
<name>A0A1H2QWI9_9FIRM</name>